<dbReference type="OrthoDB" id="886582at2"/>
<dbReference type="InterPro" id="IPR045549">
    <property type="entry name" value="bpX4"/>
</dbReference>
<sequence length="208" mass="23419">MELTNFIAGLINDGKVKVVPELLAFEAEDLRLATIHLQQYYEDDIQEMPAAAPSFDENAALWAARYLYTAVQFILLRNLDETTMQEHLLPYSGELTPAAMYSADLTLRYLPDLFDLAKGLSPNDPLVKLMKETAQLWPFSSAGIPMSENTDLSVIFSHASLKQAYIDRIITARNLHKCQQPDCYPLVLEALGAYAADLWPQFEPSFND</sequence>
<organism evidence="2 3">
    <name type="scientific">Chitinophaga oryziterrae</name>
    <dbReference type="NCBI Taxonomy" id="1031224"/>
    <lineage>
        <taxon>Bacteria</taxon>
        <taxon>Pseudomonadati</taxon>
        <taxon>Bacteroidota</taxon>
        <taxon>Chitinophagia</taxon>
        <taxon>Chitinophagales</taxon>
        <taxon>Chitinophagaceae</taxon>
        <taxon>Chitinophaga</taxon>
    </lineage>
</organism>
<evidence type="ECO:0000313" key="2">
    <source>
        <dbReference type="EMBL" id="MVT41717.1"/>
    </source>
</evidence>
<reference evidence="2 3" key="1">
    <citation type="submission" date="2019-12" db="EMBL/GenBank/DDBJ databases">
        <title>The draft genomic sequence of strain Chitinophaga oryziterrae JCM 16595.</title>
        <authorList>
            <person name="Zhang X."/>
        </authorList>
    </citation>
    <scope>NUCLEOTIDE SEQUENCE [LARGE SCALE GENOMIC DNA]</scope>
    <source>
        <strain evidence="2 3">JCM 16595</strain>
    </source>
</reference>
<feature type="domain" description="MoxR-vWA-beta-propeller ternary system" evidence="1">
    <location>
        <begin position="3"/>
        <end position="202"/>
    </location>
</feature>
<dbReference type="RefSeq" id="WP_157300345.1">
    <property type="nucleotide sequence ID" value="NZ_BAAAZB010000006.1"/>
</dbReference>
<dbReference type="AlphaFoldDB" id="A0A6N8J903"/>
<evidence type="ECO:0000259" key="1">
    <source>
        <dbReference type="Pfam" id="PF19920"/>
    </source>
</evidence>
<evidence type="ECO:0000313" key="3">
    <source>
        <dbReference type="Proteomes" id="UP000468388"/>
    </source>
</evidence>
<accession>A0A6N8J903</accession>
<dbReference type="Proteomes" id="UP000468388">
    <property type="component" value="Unassembled WGS sequence"/>
</dbReference>
<protein>
    <recommendedName>
        <fullName evidence="1">MoxR-vWA-beta-propeller ternary system domain-containing protein</fullName>
    </recommendedName>
</protein>
<name>A0A6N8J903_9BACT</name>
<gene>
    <name evidence="2" type="ORF">GO495_14100</name>
</gene>
<keyword evidence="3" id="KW-1185">Reference proteome</keyword>
<proteinExistence type="predicted"/>
<dbReference type="EMBL" id="WRXO01000003">
    <property type="protein sequence ID" value="MVT41717.1"/>
    <property type="molecule type" value="Genomic_DNA"/>
</dbReference>
<dbReference type="Pfam" id="PF19920">
    <property type="entry name" value="bpX4"/>
    <property type="match status" value="1"/>
</dbReference>
<comment type="caution">
    <text evidence="2">The sequence shown here is derived from an EMBL/GenBank/DDBJ whole genome shotgun (WGS) entry which is preliminary data.</text>
</comment>